<sequence length="844" mass="94071">MSDTLAFIRKRYTELPVATVIEQLQESLAAAHAVLSAPTGSGKTTLAPLALLDSPTFLGKRILMLEPRRIAARAAAVRMSEMLGETVGNTVGYRTRVESRISASTRLEVVTEGILIRRLQHDPELTGVGLVIFDEFHERSLQADLGLALCLDLTELRDDLRLLVMSATLNAAPICKLLGSAPHITASGRSYPVTIEHLPPRNQNSPLASQVTYGVLHAYQNLTGDILAFLPGTGDIHRCRQLLNEKLPEAHILPLYGNLSHQEQDRIFRRDDDRRRIILATPIAETSLTIENITAVVDSGYYRRPVYDHGSSLNRLTTFRISKSSADQRAGRAGRLGPGHCFRLWSKEVEHSLLAQTPPEIIGADLSSLVLELALWGVTDSGQLRWLDPPRSSAWETAVQLLQSLALLDRTGHITTLGRRVATLPMHPRLGVMLVKGVTLGLSWTASLTAAILAERDIIKGRDSSADLEERVRLLARFAQKPTDIPPHLDKGHCRRLVEDAKGWLAQLASPKESRLALNEIGNLLAFGYPDRIARLRPGSTNRYQLAIGTGAVILPTDPLCGTELLVAPQLDARQGDGRIFLAAPISEDDLYTHHTHLIREVESISWDSREKRVNAEEETQLGAIVLKRKVLTDPNQEQIGRAFLEGVQQSGSEQLPWSREAREIQARICALRHWQPGKWPDLADTTLMEDLSWLAPYCQGMKRVERLRELDLKTILLSLLSWEKQQLLEKLAPSHYLVPSGSRIRLTYTPGELPILAVRLQELFGLVETPTICTGQIPILLHLLSPAGRPMQITSDLHSFWSTTYPEVRKELAGRYPKHYWPEDPFTATATSRTKKQMLSHRR</sequence>
<dbReference type="SMART" id="SM00490">
    <property type="entry name" value="HELICc"/>
    <property type="match status" value="1"/>
</dbReference>
<dbReference type="PIRSF" id="PIRSF005496">
    <property type="entry name" value="ATP_hel_hrpB"/>
    <property type="match status" value="1"/>
</dbReference>
<evidence type="ECO:0000256" key="2">
    <source>
        <dbReference type="ARBA" id="ARBA00022801"/>
    </source>
</evidence>
<dbReference type="SUPFAM" id="SSF52540">
    <property type="entry name" value="P-loop containing nucleoside triphosphate hydrolases"/>
    <property type="match status" value="1"/>
</dbReference>
<dbReference type="RefSeq" id="WP_159441283.1">
    <property type="nucleotide sequence ID" value="NZ_FRFE01000009.1"/>
</dbReference>
<proteinExistence type="predicted"/>
<dbReference type="InterPro" id="IPR007502">
    <property type="entry name" value="Helicase-assoc_dom"/>
</dbReference>
<keyword evidence="2" id="KW-0378">Hydrolase</keyword>
<dbReference type="PROSITE" id="PS51192">
    <property type="entry name" value="HELICASE_ATP_BIND_1"/>
    <property type="match status" value="1"/>
</dbReference>
<dbReference type="Pfam" id="PF24473">
    <property type="entry name" value="CON_HrpB"/>
    <property type="match status" value="1"/>
</dbReference>
<dbReference type="GO" id="GO:0005524">
    <property type="term" value="F:ATP binding"/>
    <property type="evidence" value="ECO:0007669"/>
    <property type="project" value="UniProtKB-KW"/>
</dbReference>
<protein>
    <submittedName>
        <fullName evidence="7">ATP-dependent helicase HrpB</fullName>
    </submittedName>
</protein>
<keyword evidence="8" id="KW-1185">Reference proteome</keyword>
<dbReference type="Pfam" id="PF00270">
    <property type="entry name" value="DEAD"/>
    <property type="match status" value="1"/>
</dbReference>
<dbReference type="InterPro" id="IPR056329">
    <property type="entry name" value="CON_HrpB"/>
</dbReference>
<dbReference type="InterPro" id="IPR049614">
    <property type="entry name" value="HrpB_DEXH"/>
</dbReference>
<keyword evidence="4" id="KW-0067">ATP-binding</keyword>
<evidence type="ECO:0000256" key="4">
    <source>
        <dbReference type="ARBA" id="ARBA00022840"/>
    </source>
</evidence>
<dbReference type="Gene3D" id="1.20.120.1080">
    <property type="match status" value="1"/>
</dbReference>
<dbReference type="InterPro" id="IPR014001">
    <property type="entry name" value="Helicase_ATP-bd"/>
</dbReference>
<dbReference type="SMART" id="SM00487">
    <property type="entry name" value="DEXDc"/>
    <property type="match status" value="1"/>
</dbReference>
<dbReference type="CDD" id="cd17990">
    <property type="entry name" value="DEXHc_HrpB"/>
    <property type="match status" value="1"/>
</dbReference>
<dbReference type="CDD" id="cd18791">
    <property type="entry name" value="SF2_C_RHA"/>
    <property type="match status" value="1"/>
</dbReference>
<feature type="domain" description="Helicase C-terminal" evidence="6">
    <location>
        <begin position="214"/>
        <end position="377"/>
    </location>
</feature>
<dbReference type="InterPro" id="IPR011545">
    <property type="entry name" value="DEAD/DEAH_box_helicase_dom"/>
</dbReference>
<keyword evidence="3 7" id="KW-0347">Helicase</keyword>
<dbReference type="GO" id="GO:0016787">
    <property type="term" value="F:hydrolase activity"/>
    <property type="evidence" value="ECO:0007669"/>
    <property type="project" value="UniProtKB-KW"/>
</dbReference>
<dbReference type="STRING" id="1121416.SAMN02745220_02216"/>
<evidence type="ECO:0000256" key="3">
    <source>
        <dbReference type="ARBA" id="ARBA00022806"/>
    </source>
</evidence>
<dbReference type="Pfam" id="PF00271">
    <property type="entry name" value="Helicase_C"/>
    <property type="match status" value="1"/>
</dbReference>
<keyword evidence="1" id="KW-0547">Nucleotide-binding</keyword>
<dbReference type="InterPro" id="IPR027417">
    <property type="entry name" value="P-loop_NTPase"/>
</dbReference>
<dbReference type="GO" id="GO:0003676">
    <property type="term" value="F:nucleic acid binding"/>
    <property type="evidence" value="ECO:0007669"/>
    <property type="project" value="InterPro"/>
</dbReference>
<dbReference type="Proteomes" id="UP000184603">
    <property type="component" value="Unassembled WGS sequence"/>
</dbReference>
<dbReference type="InterPro" id="IPR010225">
    <property type="entry name" value="HrpB"/>
</dbReference>
<dbReference type="GO" id="GO:0004386">
    <property type="term" value="F:helicase activity"/>
    <property type="evidence" value="ECO:0007669"/>
    <property type="project" value="UniProtKB-KW"/>
</dbReference>
<dbReference type="PANTHER" id="PTHR43519">
    <property type="entry name" value="ATP-DEPENDENT RNA HELICASE HRPB"/>
    <property type="match status" value="1"/>
</dbReference>
<gene>
    <name evidence="7" type="ORF">SAMN02745220_02216</name>
</gene>
<evidence type="ECO:0000313" key="7">
    <source>
        <dbReference type="EMBL" id="SHO48243.1"/>
    </source>
</evidence>
<dbReference type="Pfam" id="PF08482">
    <property type="entry name" value="HrpB_C"/>
    <property type="match status" value="1"/>
</dbReference>
<dbReference type="AlphaFoldDB" id="A0A1M7Y6G9"/>
<name>A0A1M7Y6G9_9BACT</name>
<organism evidence="7 8">
    <name type="scientific">Desulfopila aestuarii DSM 18488</name>
    <dbReference type="NCBI Taxonomy" id="1121416"/>
    <lineage>
        <taxon>Bacteria</taxon>
        <taxon>Pseudomonadati</taxon>
        <taxon>Thermodesulfobacteriota</taxon>
        <taxon>Desulfobulbia</taxon>
        <taxon>Desulfobulbales</taxon>
        <taxon>Desulfocapsaceae</taxon>
        <taxon>Desulfopila</taxon>
    </lineage>
</organism>
<evidence type="ECO:0000259" key="6">
    <source>
        <dbReference type="PROSITE" id="PS51194"/>
    </source>
</evidence>
<dbReference type="FunFam" id="3.40.50.300:FF:002125">
    <property type="entry name" value="ATP-dependent helicase HrpB"/>
    <property type="match status" value="1"/>
</dbReference>
<evidence type="ECO:0000259" key="5">
    <source>
        <dbReference type="PROSITE" id="PS51192"/>
    </source>
</evidence>
<dbReference type="InterPro" id="IPR001650">
    <property type="entry name" value="Helicase_C-like"/>
</dbReference>
<dbReference type="EMBL" id="FRFE01000009">
    <property type="protein sequence ID" value="SHO48243.1"/>
    <property type="molecule type" value="Genomic_DNA"/>
</dbReference>
<evidence type="ECO:0000313" key="8">
    <source>
        <dbReference type="Proteomes" id="UP000184603"/>
    </source>
</evidence>
<accession>A0A1M7Y6G9</accession>
<feature type="domain" description="Helicase ATP-binding" evidence="5">
    <location>
        <begin position="24"/>
        <end position="187"/>
    </location>
</feature>
<dbReference type="PROSITE" id="PS51194">
    <property type="entry name" value="HELICASE_CTER"/>
    <property type="match status" value="1"/>
</dbReference>
<evidence type="ECO:0000256" key="1">
    <source>
        <dbReference type="ARBA" id="ARBA00022741"/>
    </source>
</evidence>
<reference evidence="7 8" key="1">
    <citation type="submission" date="2016-12" db="EMBL/GenBank/DDBJ databases">
        <authorList>
            <person name="Song W.-J."/>
            <person name="Kurnit D.M."/>
        </authorList>
    </citation>
    <scope>NUCLEOTIDE SEQUENCE [LARGE SCALE GENOMIC DNA]</scope>
    <source>
        <strain evidence="7 8">DSM 18488</strain>
    </source>
</reference>
<dbReference type="PANTHER" id="PTHR43519:SF1">
    <property type="entry name" value="ATP-DEPENDENT RNA HELICASE HRPB"/>
    <property type="match status" value="1"/>
</dbReference>
<dbReference type="OrthoDB" id="9805617at2"/>
<dbReference type="NCBIfam" id="TIGR01970">
    <property type="entry name" value="DEAH_box_HrpB"/>
    <property type="match status" value="1"/>
</dbReference>
<dbReference type="SMART" id="SM00847">
    <property type="entry name" value="HA2"/>
    <property type="match status" value="1"/>
</dbReference>
<dbReference type="InterPro" id="IPR013689">
    <property type="entry name" value="RNA_helicase_ATP-dep_HrpB_C"/>
</dbReference>
<dbReference type="Gene3D" id="3.40.50.300">
    <property type="entry name" value="P-loop containing nucleotide triphosphate hydrolases"/>
    <property type="match status" value="2"/>
</dbReference>